<evidence type="ECO:0000256" key="3">
    <source>
        <dbReference type="ARBA" id="ARBA00023180"/>
    </source>
</evidence>
<dbReference type="AlphaFoldDB" id="A0A9W9K9K5"/>
<organism evidence="6 7">
    <name type="scientific">Penicillium angulare</name>
    <dbReference type="NCBI Taxonomy" id="116970"/>
    <lineage>
        <taxon>Eukaryota</taxon>
        <taxon>Fungi</taxon>
        <taxon>Dikarya</taxon>
        <taxon>Ascomycota</taxon>
        <taxon>Pezizomycotina</taxon>
        <taxon>Eurotiomycetes</taxon>
        <taxon>Eurotiomycetidae</taxon>
        <taxon>Eurotiales</taxon>
        <taxon>Aspergillaceae</taxon>
        <taxon>Penicillium</taxon>
    </lineage>
</organism>
<evidence type="ECO:0000313" key="6">
    <source>
        <dbReference type="EMBL" id="KAJ5097037.1"/>
    </source>
</evidence>
<evidence type="ECO:0000313" key="7">
    <source>
        <dbReference type="Proteomes" id="UP001149165"/>
    </source>
</evidence>
<feature type="transmembrane region" description="Helical" evidence="5">
    <location>
        <begin position="96"/>
        <end position="120"/>
    </location>
</feature>
<gene>
    <name evidence="6" type="ORF">N7456_007758</name>
</gene>
<keyword evidence="5" id="KW-1133">Transmembrane helix</keyword>
<proteinExistence type="predicted"/>
<sequence>MTSREQPSNSNISALDTIKGFDPQFYICWRRQSCSECLAGDVDCSWCAISSTCVPSGSRVPILAPIISDQICPLGSKERWELRAAPFGCNVSTTTVLSTTVAITGTISLLCIGLLVFWLARRLRSRLKQTEYERLDSESEERSWRRWLGLDTILSLARRTRQGRTQGQESIQTTEEAQEEGETRPLLQ</sequence>
<dbReference type="EMBL" id="JAPQKH010000005">
    <property type="protein sequence ID" value="KAJ5097037.1"/>
    <property type="molecule type" value="Genomic_DNA"/>
</dbReference>
<keyword evidence="7" id="KW-1185">Reference proteome</keyword>
<evidence type="ECO:0000256" key="5">
    <source>
        <dbReference type="SAM" id="Phobius"/>
    </source>
</evidence>
<comment type="caution">
    <text evidence="6">The sequence shown here is derived from an EMBL/GenBank/DDBJ whole genome shotgun (WGS) entry which is preliminary data.</text>
</comment>
<feature type="region of interest" description="Disordered" evidence="4">
    <location>
        <begin position="164"/>
        <end position="188"/>
    </location>
</feature>
<protein>
    <recommendedName>
        <fullName evidence="8">PSI domain-containing protein</fullName>
    </recommendedName>
</protein>
<dbReference type="Proteomes" id="UP001149165">
    <property type="component" value="Unassembled WGS sequence"/>
</dbReference>
<dbReference type="SUPFAM" id="SSF103575">
    <property type="entry name" value="Plexin repeat"/>
    <property type="match status" value="1"/>
</dbReference>
<evidence type="ECO:0000256" key="2">
    <source>
        <dbReference type="ARBA" id="ARBA00023136"/>
    </source>
</evidence>
<evidence type="ECO:0000256" key="4">
    <source>
        <dbReference type="SAM" id="MobiDB-lite"/>
    </source>
</evidence>
<evidence type="ECO:0000256" key="1">
    <source>
        <dbReference type="ARBA" id="ARBA00004370"/>
    </source>
</evidence>
<name>A0A9W9K9K5_9EURO</name>
<dbReference type="InterPro" id="IPR002165">
    <property type="entry name" value="Plexin_repeat"/>
</dbReference>
<keyword evidence="3" id="KW-0325">Glycoprotein</keyword>
<evidence type="ECO:0008006" key="8">
    <source>
        <dbReference type="Google" id="ProtNLM"/>
    </source>
</evidence>
<reference evidence="6" key="1">
    <citation type="submission" date="2022-11" db="EMBL/GenBank/DDBJ databases">
        <authorList>
            <person name="Petersen C."/>
        </authorList>
    </citation>
    <scope>NUCLEOTIDE SEQUENCE</scope>
    <source>
        <strain evidence="6">IBT 30069</strain>
    </source>
</reference>
<accession>A0A9W9K9K5</accession>
<dbReference type="OrthoDB" id="5427091at2759"/>
<feature type="compositionally biased region" description="Low complexity" evidence="4">
    <location>
        <begin position="164"/>
        <end position="175"/>
    </location>
</feature>
<reference evidence="6" key="2">
    <citation type="journal article" date="2023" name="IMA Fungus">
        <title>Comparative genomic study of the Penicillium genus elucidates a diverse pangenome and 15 lateral gene transfer events.</title>
        <authorList>
            <person name="Petersen C."/>
            <person name="Sorensen T."/>
            <person name="Nielsen M.R."/>
            <person name="Sondergaard T.E."/>
            <person name="Sorensen J.L."/>
            <person name="Fitzpatrick D.A."/>
            <person name="Frisvad J.C."/>
            <person name="Nielsen K.L."/>
        </authorList>
    </citation>
    <scope>NUCLEOTIDE SEQUENCE</scope>
    <source>
        <strain evidence="6">IBT 30069</strain>
    </source>
</reference>
<dbReference type="GO" id="GO:0016020">
    <property type="term" value="C:membrane"/>
    <property type="evidence" value="ECO:0007669"/>
    <property type="project" value="UniProtKB-SubCell"/>
</dbReference>
<comment type="subcellular location">
    <subcellularLocation>
        <location evidence="1">Membrane</location>
    </subcellularLocation>
</comment>
<keyword evidence="2 5" id="KW-0472">Membrane</keyword>
<dbReference type="Pfam" id="PF01437">
    <property type="entry name" value="PSI"/>
    <property type="match status" value="1"/>
</dbReference>
<keyword evidence="5" id="KW-0812">Transmembrane</keyword>